<keyword evidence="11" id="KW-0472">Membrane</keyword>
<evidence type="ECO:0000259" key="18">
    <source>
        <dbReference type="PROSITE" id="PS50181"/>
    </source>
</evidence>
<accession>A0A6L2PXY5</accession>
<keyword evidence="4" id="KW-0597">Phosphoprotein</keyword>
<dbReference type="GO" id="GO:0016567">
    <property type="term" value="P:protein ubiquitination"/>
    <property type="evidence" value="ECO:0007669"/>
    <property type="project" value="UniProtKB-ARBA"/>
</dbReference>
<evidence type="ECO:0000256" key="7">
    <source>
        <dbReference type="ARBA" id="ARBA00022786"/>
    </source>
</evidence>
<dbReference type="InterPro" id="IPR025254">
    <property type="entry name" value="CCDC113/CCDC96_CC"/>
</dbReference>
<sequence length="917" mass="102727">MSVDMSQESSLSTLATELLNENPEELADAELLKGIDLMIASNHYLALENEVIEMYLQRMNPDLLVGVQEMLNAVPIRTCAVSSQFSLRPGSTSSHSVPSSRRGTEESGSICSFSRHSRSTMLTPYVLERGPRININNKEDIASCETDNLYAALDKFLVTSAKTRANLKAELEQTHITIQEIHEAHANLKAVTEAADPITGSIPAEKFVRHLDEWLKKADSAVEKLRLHTSTLRSVMTRVNRLLEQKQEHDENLHPIDFEQLKIENSQFREKIYQKNCSLLKMKKIAGQCNLLVTNQKEKVLEQMSELSQIQDILATKEAQVKSMETEAAVVQVEVQKASLKVESVSELIENYTAPDIMAYVQKKAELHELKQGLKVWSHRKKIQQTALISCKQLLHKLTVNSLQSPRCAKRVGLSEYISDGRNKKERSNFSVCTMKQSYMQLARVFSDDDAQINKKLPKELLLRIFSYLDVVSLCRCAQVSKAWNVLALDGSNWQRIDLFDFQTDVEGPVIENISRRCGGFLRKLSLRGCQSIADGSMKTFAQLCSNVEDLNLNGCKKITDSTCQSLSRHCPKLQRLDLGSCSAISDLSLKALADGCPSLTHINISWCDHITENGAEALAHGCPKLKSFISKGCRQINDRAVSCLARHCHNLEVINLHGCTSIEDEAVHQLAENCPRLHYLCLSGCSHLTDASLIVLAQQCHMLSTIEVAGCSQFTDAGFQALARSCRLLEKMDLEECVLITDATLIHLAMGCPRLEKLSLSHCELITDEGIRHLGTSPCAAENLTVLELDNCPLITDASLEHLISCHNLQRIELYDCQLITRAGIRRLRVLLLLVQYSFRFKFCDFSFKFYPFDISFSLLFECIIFQTIFTVYSHRKMSTGCGIELQHFDTGAACMHATCRSFSVASASMQDVCES</sequence>
<keyword evidence="12" id="KW-0449">Lipoprotein</keyword>
<evidence type="ECO:0000256" key="2">
    <source>
        <dbReference type="ARBA" id="ARBA00004906"/>
    </source>
</evidence>
<dbReference type="GO" id="GO:0019005">
    <property type="term" value="C:SCF ubiquitin ligase complex"/>
    <property type="evidence" value="ECO:0007669"/>
    <property type="project" value="TreeGrafter"/>
</dbReference>
<keyword evidence="7" id="KW-0833">Ubl conjugation pathway</keyword>
<comment type="subcellular location">
    <subcellularLocation>
        <location evidence="1">Membrane</location>
        <topology evidence="1">Lipid-anchor</topology>
    </subcellularLocation>
</comment>
<evidence type="ECO:0000256" key="1">
    <source>
        <dbReference type="ARBA" id="ARBA00004635"/>
    </source>
</evidence>
<dbReference type="SUPFAM" id="SSF52047">
    <property type="entry name" value="RNI-like"/>
    <property type="match status" value="1"/>
</dbReference>
<evidence type="ECO:0000256" key="4">
    <source>
        <dbReference type="ARBA" id="ARBA00022553"/>
    </source>
</evidence>
<comment type="subunit">
    <text evidence="14">Part of the SCF (SKP1-CUL1-F-box) E3 ubiquitin-protein ligase complex SCF(FBXL2) composed of CUL1, SKP1, RBX1 and FBXL2. Interacts with calmodulin; may antagonize substrate ubiquitination by SCF(FBXL2). May interact with PIK3R1. Interacts with PTPN13.</text>
</comment>
<dbReference type="InterPro" id="IPR057207">
    <property type="entry name" value="FBXL15_LRR"/>
</dbReference>
<dbReference type="GO" id="GO:0031347">
    <property type="term" value="P:regulation of defense response"/>
    <property type="evidence" value="ECO:0007669"/>
    <property type="project" value="UniProtKB-ARBA"/>
</dbReference>
<dbReference type="EMBL" id="BLKM01000702">
    <property type="protein sequence ID" value="GFG37503.1"/>
    <property type="molecule type" value="Genomic_DNA"/>
</dbReference>
<dbReference type="Pfam" id="PF13516">
    <property type="entry name" value="LRR_6"/>
    <property type="match status" value="1"/>
</dbReference>
<protein>
    <recommendedName>
        <fullName evidence="15">F-box/LRR-repeat protein 2</fullName>
    </recommendedName>
    <alternativeName>
        <fullName evidence="16">F-box and leucine-rich repeat protein 2</fullName>
    </alternativeName>
</protein>
<dbReference type="Pfam" id="PF13870">
    <property type="entry name" value="CCDC113_CCDC96_CC"/>
    <property type="match status" value="1"/>
</dbReference>
<dbReference type="PROSITE" id="PS50181">
    <property type="entry name" value="FBOX"/>
    <property type="match status" value="1"/>
</dbReference>
<evidence type="ECO:0000256" key="15">
    <source>
        <dbReference type="ARBA" id="ARBA00070275"/>
    </source>
</evidence>
<evidence type="ECO:0000256" key="3">
    <source>
        <dbReference type="ARBA" id="ARBA00022499"/>
    </source>
</evidence>
<evidence type="ECO:0000256" key="8">
    <source>
        <dbReference type="ARBA" id="ARBA00022837"/>
    </source>
</evidence>
<dbReference type="InterPro" id="IPR032675">
    <property type="entry name" value="LRR_dom_sf"/>
</dbReference>
<dbReference type="GO" id="GO:0005516">
    <property type="term" value="F:calmodulin binding"/>
    <property type="evidence" value="ECO:0007669"/>
    <property type="project" value="UniProtKB-KW"/>
</dbReference>
<gene>
    <name evidence="19" type="ORF">Cfor_09565</name>
</gene>
<dbReference type="GO" id="GO:1990756">
    <property type="term" value="F:ubiquitin-like ligase-substrate adaptor activity"/>
    <property type="evidence" value="ECO:0007669"/>
    <property type="project" value="UniProtKB-ARBA"/>
</dbReference>
<keyword evidence="20" id="KW-1185">Reference proteome</keyword>
<dbReference type="OrthoDB" id="550575at2759"/>
<evidence type="ECO:0000256" key="12">
    <source>
        <dbReference type="ARBA" id="ARBA00023288"/>
    </source>
</evidence>
<keyword evidence="9" id="KW-0832">Ubl conjugation</keyword>
<keyword evidence="3" id="KW-1017">Isopeptide bond</keyword>
<comment type="caution">
    <text evidence="19">The sequence shown here is derived from an EMBL/GenBank/DDBJ whole genome shotgun (WGS) entry which is preliminary data.</text>
</comment>
<evidence type="ECO:0000313" key="19">
    <source>
        <dbReference type="EMBL" id="GFG37503.1"/>
    </source>
</evidence>
<evidence type="ECO:0000256" key="13">
    <source>
        <dbReference type="ARBA" id="ARBA00023289"/>
    </source>
</evidence>
<dbReference type="GO" id="GO:0016020">
    <property type="term" value="C:membrane"/>
    <property type="evidence" value="ECO:0007669"/>
    <property type="project" value="UniProtKB-SubCell"/>
</dbReference>
<feature type="region of interest" description="Disordered" evidence="17">
    <location>
        <begin position="86"/>
        <end position="113"/>
    </location>
</feature>
<dbReference type="SMART" id="SM00367">
    <property type="entry name" value="LRR_CC"/>
    <property type="match status" value="12"/>
</dbReference>
<keyword evidence="13" id="KW-0636">Prenylation</keyword>
<evidence type="ECO:0000256" key="14">
    <source>
        <dbReference type="ARBA" id="ARBA00065449"/>
    </source>
</evidence>
<evidence type="ECO:0000256" key="10">
    <source>
        <dbReference type="ARBA" id="ARBA00022860"/>
    </source>
</evidence>
<evidence type="ECO:0000256" key="11">
    <source>
        <dbReference type="ARBA" id="ARBA00023136"/>
    </source>
</evidence>
<proteinExistence type="predicted"/>
<dbReference type="CDD" id="cd22115">
    <property type="entry name" value="F-box_FBXL2-like"/>
    <property type="match status" value="1"/>
</dbReference>
<dbReference type="PANTHER" id="PTHR13318">
    <property type="entry name" value="PARTNER OF PAIRED, ISOFORM B-RELATED"/>
    <property type="match status" value="1"/>
</dbReference>
<evidence type="ECO:0000256" key="16">
    <source>
        <dbReference type="ARBA" id="ARBA00077972"/>
    </source>
</evidence>
<dbReference type="InterPro" id="IPR001810">
    <property type="entry name" value="F-box_dom"/>
</dbReference>
<comment type="pathway">
    <text evidence="2">Protein modification; protein ubiquitination.</text>
</comment>
<dbReference type="GO" id="GO:0031146">
    <property type="term" value="P:SCF-dependent proteasomal ubiquitin-dependent protein catabolic process"/>
    <property type="evidence" value="ECO:0007669"/>
    <property type="project" value="TreeGrafter"/>
</dbReference>
<evidence type="ECO:0000256" key="17">
    <source>
        <dbReference type="SAM" id="MobiDB-lite"/>
    </source>
</evidence>
<organism evidence="19 20">
    <name type="scientific">Coptotermes formosanus</name>
    <name type="common">Formosan subterranean termite</name>
    <dbReference type="NCBI Taxonomy" id="36987"/>
    <lineage>
        <taxon>Eukaryota</taxon>
        <taxon>Metazoa</taxon>
        <taxon>Ecdysozoa</taxon>
        <taxon>Arthropoda</taxon>
        <taxon>Hexapoda</taxon>
        <taxon>Insecta</taxon>
        <taxon>Pterygota</taxon>
        <taxon>Neoptera</taxon>
        <taxon>Polyneoptera</taxon>
        <taxon>Dictyoptera</taxon>
        <taxon>Blattodea</taxon>
        <taxon>Blattoidea</taxon>
        <taxon>Termitoidae</taxon>
        <taxon>Rhinotermitidae</taxon>
        <taxon>Coptotermes</taxon>
    </lineage>
</organism>
<dbReference type="FunFam" id="3.80.10.10:FF:000060">
    <property type="entry name" value="F-box/LRR-repeat protein 20 isoform 2"/>
    <property type="match status" value="1"/>
</dbReference>
<dbReference type="AlphaFoldDB" id="A0A6L2PXY5"/>
<dbReference type="FunFam" id="3.80.10.10:FF:000042">
    <property type="entry name" value="F-box/LRR-repeat protein 20 isoform 2"/>
    <property type="match status" value="1"/>
</dbReference>
<keyword evidence="10" id="KW-0112">Calmodulin-binding</keyword>
<feature type="domain" description="F-box" evidence="18">
    <location>
        <begin position="451"/>
        <end position="497"/>
    </location>
</feature>
<feature type="compositionally biased region" description="Low complexity" evidence="17">
    <location>
        <begin position="89"/>
        <end position="101"/>
    </location>
</feature>
<dbReference type="Proteomes" id="UP000502823">
    <property type="component" value="Unassembled WGS sequence"/>
</dbReference>
<dbReference type="SMART" id="SM00256">
    <property type="entry name" value="FBOX"/>
    <property type="match status" value="1"/>
</dbReference>
<name>A0A6L2PXY5_COPFO</name>
<dbReference type="Gene3D" id="3.80.10.10">
    <property type="entry name" value="Ribonuclease Inhibitor"/>
    <property type="match status" value="3"/>
</dbReference>
<dbReference type="InterPro" id="IPR006553">
    <property type="entry name" value="Leu-rich_rpt_Cys-con_subtyp"/>
</dbReference>
<keyword evidence="5" id="KW-0433">Leucine-rich repeat</keyword>
<evidence type="ECO:0000256" key="6">
    <source>
        <dbReference type="ARBA" id="ARBA00022737"/>
    </source>
</evidence>
<dbReference type="Pfam" id="PF12937">
    <property type="entry name" value="F-box-like"/>
    <property type="match status" value="1"/>
</dbReference>
<keyword evidence="6" id="KW-0677">Repeat</keyword>
<evidence type="ECO:0000256" key="9">
    <source>
        <dbReference type="ARBA" id="ARBA00022843"/>
    </source>
</evidence>
<dbReference type="FunFam" id="1.20.1280.50:FF:000013">
    <property type="entry name" value="F-box/LRR-repeat protein 20 isoform X1"/>
    <property type="match status" value="1"/>
</dbReference>
<dbReference type="InParanoid" id="A0A6L2PXY5"/>
<reference evidence="20" key="1">
    <citation type="submission" date="2020-01" db="EMBL/GenBank/DDBJ databases">
        <title>Draft genome sequence of the Termite Coptotermes fromosanus.</title>
        <authorList>
            <person name="Itakura S."/>
            <person name="Yosikawa Y."/>
            <person name="Umezawa K."/>
        </authorList>
    </citation>
    <scope>NUCLEOTIDE SEQUENCE [LARGE SCALE GENOMIC DNA]</scope>
</reference>
<dbReference type="Pfam" id="PF25372">
    <property type="entry name" value="DUF7885"/>
    <property type="match status" value="1"/>
</dbReference>
<keyword evidence="8" id="KW-0106">Calcium</keyword>
<evidence type="ECO:0000256" key="5">
    <source>
        <dbReference type="ARBA" id="ARBA00022614"/>
    </source>
</evidence>
<dbReference type="InterPro" id="IPR001611">
    <property type="entry name" value="Leu-rich_rpt"/>
</dbReference>
<evidence type="ECO:0000313" key="20">
    <source>
        <dbReference type="Proteomes" id="UP000502823"/>
    </source>
</evidence>
<dbReference type="PANTHER" id="PTHR13318:SF165">
    <property type="entry name" value="F-BOX_LRR-REPEAT PROTEIN FBXL-1"/>
    <property type="match status" value="1"/>
</dbReference>